<keyword evidence="2" id="KW-0677">Repeat</keyword>
<gene>
    <name evidence="5" type="ORF">M0811_07109</name>
</gene>
<accession>A0A9Q0REA4</accession>
<sequence length="362" mass="41099">MQNKKPEILYLSFNQSFELLNCGLSIGFSILDCNPVKTRFLHEFNFKITNVEIINQSNHVFIVGDNQNDSRTKKEAKSFLYSIEGAKLIKSVETIENKKGIISAARKPDSIIFAIPGNSKGYVRVFNFSKESPFETHFQAHNHEIESIELNYEGTLVATASSEGTLIRVFETSKGEQISQFRRGRKQSQIYCLAFSLDNKYLISVSSSKTLHVFKLPTKEDKQKKGFSLKSFYDMNSERSFVSIKLDTSKYSICAFDPKDQDIINIACINGIFTKFRIDFKEKTLKKITSINFLLDQKFEFNEKLFETKSNSKSNSKSKSKSKSISISISNSNSNSNSKSNSNSNSNSDAKYSDTDSDFDFI</sequence>
<protein>
    <submittedName>
        <fullName evidence="5">Wd-repeat protein interacting with phosphoinosides wipi -related</fullName>
    </submittedName>
</protein>
<comment type="caution">
    <text evidence="5">The sequence shown here is derived from an EMBL/GenBank/DDBJ whole genome shotgun (WGS) entry which is preliminary data.</text>
</comment>
<dbReference type="OrthoDB" id="1667587at2759"/>
<evidence type="ECO:0000256" key="1">
    <source>
        <dbReference type="ARBA" id="ARBA00022574"/>
    </source>
</evidence>
<name>A0A9Q0REA4_ANAIG</name>
<dbReference type="InterPro" id="IPR001680">
    <property type="entry name" value="WD40_rpt"/>
</dbReference>
<dbReference type="InterPro" id="IPR015943">
    <property type="entry name" value="WD40/YVTN_repeat-like_dom_sf"/>
</dbReference>
<dbReference type="InterPro" id="IPR048720">
    <property type="entry name" value="PROPPIN"/>
</dbReference>
<keyword evidence="6" id="KW-1185">Reference proteome</keyword>
<feature type="region of interest" description="Disordered" evidence="4">
    <location>
        <begin position="310"/>
        <end position="362"/>
    </location>
</feature>
<evidence type="ECO:0000256" key="4">
    <source>
        <dbReference type="SAM" id="MobiDB-lite"/>
    </source>
</evidence>
<dbReference type="Pfam" id="PF21032">
    <property type="entry name" value="PROPPIN"/>
    <property type="match status" value="1"/>
</dbReference>
<dbReference type="Gene3D" id="2.130.10.10">
    <property type="entry name" value="YVTN repeat-like/Quinoprotein amine dehydrogenase"/>
    <property type="match status" value="1"/>
</dbReference>
<dbReference type="SUPFAM" id="SSF50978">
    <property type="entry name" value="WD40 repeat-like"/>
    <property type="match status" value="1"/>
</dbReference>
<evidence type="ECO:0000313" key="5">
    <source>
        <dbReference type="EMBL" id="KAJ5075539.1"/>
    </source>
</evidence>
<evidence type="ECO:0000256" key="3">
    <source>
        <dbReference type="ARBA" id="ARBA00025740"/>
    </source>
</evidence>
<organism evidence="5 6">
    <name type="scientific">Anaeramoeba ignava</name>
    <name type="common">Anaerobic marine amoeba</name>
    <dbReference type="NCBI Taxonomy" id="1746090"/>
    <lineage>
        <taxon>Eukaryota</taxon>
        <taxon>Metamonada</taxon>
        <taxon>Anaeramoebidae</taxon>
        <taxon>Anaeramoeba</taxon>
    </lineage>
</organism>
<dbReference type="PANTHER" id="PTHR11227">
    <property type="entry name" value="WD-REPEAT PROTEIN INTERACTING WITH PHOSPHOINOSIDES WIPI -RELATED"/>
    <property type="match status" value="1"/>
</dbReference>
<proteinExistence type="inferred from homology"/>
<comment type="similarity">
    <text evidence="3">Belongs to the WD repeat PROPPIN family.</text>
</comment>
<dbReference type="InterPro" id="IPR036322">
    <property type="entry name" value="WD40_repeat_dom_sf"/>
</dbReference>
<dbReference type="Proteomes" id="UP001149090">
    <property type="component" value="Unassembled WGS sequence"/>
</dbReference>
<dbReference type="AlphaFoldDB" id="A0A9Q0REA4"/>
<dbReference type="SMART" id="SM00320">
    <property type="entry name" value="WD40"/>
    <property type="match status" value="2"/>
</dbReference>
<reference evidence="5" key="1">
    <citation type="submission" date="2022-10" db="EMBL/GenBank/DDBJ databases">
        <title>Novel sulphate-reducing endosymbionts in the free-living metamonad Anaeramoeba.</title>
        <authorList>
            <person name="Jerlstrom-Hultqvist J."/>
            <person name="Cepicka I."/>
            <person name="Gallot-Lavallee L."/>
            <person name="Salas-Leiva D."/>
            <person name="Curtis B.A."/>
            <person name="Zahonova K."/>
            <person name="Pipaliya S."/>
            <person name="Dacks J."/>
            <person name="Roger A.J."/>
        </authorList>
    </citation>
    <scope>NUCLEOTIDE SEQUENCE</scope>
    <source>
        <strain evidence="5">BMAN</strain>
    </source>
</reference>
<evidence type="ECO:0000256" key="2">
    <source>
        <dbReference type="ARBA" id="ARBA00022737"/>
    </source>
</evidence>
<feature type="compositionally biased region" description="Low complexity" evidence="4">
    <location>
        <begin position="323"/>
        <end position="348"/>
    </location>
</feature>
<dbReference type="GO" id="GO:0005737">
    <property type="term" value="C:cytoplasm"/>
    <property type="evidence" value="ECO:0007669"/>
    <property type="project" value="UniProtKB-ARBA"/>
</dbReference>
<dbReference type="EMBL" id="JAPDFW010000064">
    <property type="protein sequence ID" value="KAJ5075539.1"/>
    <property type="molecule type" value="Genomic_DNA"/>
</dbReference>
<keyword evidence="1" id="KW-0853">WD repeat</keyword>
<evidence type="ECO:0000313" key="6">
    <source>
        <dbReference type="Proteomes" id="UP001149090"/>
    </source>
</evidence>